<dbReference type="InterPro" id="IPR053191">
    <property type="entry name" value="DcsG_Biosynth_Enzyme"/>
</dbReference>
<dbReference type="PANTHER" id="PTHR39217:SF1">
    <property type="entry name" value="GLUTATHIONE SYNTHETASE"/>
    <property type="match status" value="1"/>
</dbReference>
<dbReference type="AlphaFoldDB" id="A0A6J5Y9L3"/>
<protein>
    <submittedName>
        <fullName evidence="1">Unannotated protein</fullName>
    </submittedName>
</protein>
<dbReference type="EMBL" id="CAEMXZ010000018">
    <property type="protein sequence ID" value="CAB4322860.1"/>
    <property type="molecule type" value="Genomic_DNA"/>
</dbReference>
<accession>A0A6J5Y9L3</accession>
<sequence length="314" mass="34285">MNGSRRPKVAFVTTLDTAILHDDFDHPFHVEAFAAAGIDLEPAAWEDPAIDWEAFDLVVVRSPWNYVDRLNEFRQWMRARRTLTTVHNSVDLIEWNLDKRYLAQLAAAGVSVVPTTYASDSEELRAALESVTSAQVIVKPSISAGSRLTGRFANGSAAAIELGERILAAGFTVMVQPFASSVDAVGEVGTVLIDGVISHSFRKGPLLADEGALRGGEYCEEVSAAELSDDERVLVIAVNEVVERIVRGQSWISPEAHLLYARYDIIRLDDGTPALLEAELFEPSLFLMVDPAAPARFVAAVESLLRKGGSYDEN</sequence>
<organism evidence="1">
    <name type="scientific">freshwater metagenome</name>
    <dbReference type="NCBI Taxonomy" id="449393"/>
    <lineage>
        <taxon>unclassified sequences</taxon>
        <taxon>metagenomes</taxon>
        <taxon>ecological metagenomes</taxon>
    </lineage>
</organism>
<reference evidence="1" key="1">
    <citation type="submission" date="2020-05" db="EMBL/GenBank/DDBJ databases">
        <authorList>
            <person name="Chiriac C."/>
            <person name="Salcher M."/>
            <person name="Ghai R."/>
            <person name="Kavagutti S V."/>
        </authorList>
    </citation>
    <scope>NUCLEOTIDE SEQUENCE</scope>
</reference>
<dbReference type="PANTHER" id="PTHR39217">
    <property type="match status" value="1"/>
</dbReference>
<dbReference type="SUPFAM" id="SSF56059">
    <property type="entry name" value="Glutathione synthetase ATP-binding domain-like"/>
    <property type="match status" value="1"/>
</dbReference>
<proteinExistence type="predicted"/>
<evidence type="ECO:0000313" key="1">
    <source>
        <dbReference type="EMBL" id="CAB4322860.1"/>
    </source>
</evidence>
<gene>
    <name evidence="1" type="ORF">UFOPK1392_00600</name>
</gene>
<name>A0A6J5Y9L3_9ZZZZ</name>